<dbReference type="PANTHER" id="PTHR37984:SF5">
    <property type="entry name" value="PROTEIN NYNRIN-LIKE"/>
    <property type="match status" value="1"/>
</dbReference>
<dbReference type="PANTHER" id="PTHR37984">
    <property type="entry name" value="PROTEIN CBG26694"/>
    <property type="match status" value="1"/>
</dbReference>
<comment type="caution">
    <text evidence="2">The sequence shown here is derived from an EMBL/GenBank/DDBJ whole genome shotgun (WGS) entry which is preliminary data.</text>
</comment>
<name>A0AA88L8B2_ARTSF</name>
<feature type="domain" description="Reverse transcriptase" evidence="1">
    <location>
        <begin position="188"/>
        <end position="434"/>
    </location>
</feature>
<proteinExistence type="predicted"/>
<reference evidence="2" key="1">
    <citation type="submission" date="2023-07" db="EMBL/GenBank/DDBJ databases">
        <title>Chromosome-level genome assembly of Artemia franciscana.</title>
        <authorList>
            <person name="Jo E."/>
        </authorList>
    </citation>
    <scope>NUCLEOTIDE SEQUENCE</scope>
    <source>
        <tissue evidence="2">Whole body</tissue>
    </source>
</reference>
<dbReference type="InterPro" id="IPR050951">
    <property type="entry name" value="Retrovirus_Pol_polyprotein"/>
</dbReference>
<dbReference type="GO" id="GO:0071897">
    <property type="term" value="P:DNA biosynthetic process"/>
    <property type="evidence" value="ECO:0007669"/>
    <property type="project" value="UniProtKB-ARBA"/>
</dbReference>
<protein>
    <recommendedName>
        <fullName evidence="1">Reverse transcriptase domain-containing protein</fullName>
    </recommendedName>
</protein>
<keyword evidence="3" id="KW-1185">Reference proteome</keyword>
<dbReference type="PROSITE" id="PS50878">
    <property type="entry name" value="RT_POL"/>
    <property type="match status" value="1"/>
</dbReference>
<dbReference type="InterPro" id="IPR043128">
    <property type="entry name" value="Rev_trsase/Diguanyl_cyclase"/>
</dbReference>
<evidence type="ECO:0000313" key="2">
    <source>
        <dbReference type="EMBL" id="KAK2716231.1"/>
    </source>
</evidence>
<dbReference type="Pfam" id="PF00078">
    <property type="entry name" value="RVT_1"/>
    <property type="match status" value="1"/>
</dbReference>
<gene>
    <name evidence="2" type="ORF">QYM36_010720</name>
</gene>
<dbReference type="InterPro" id="IPR000477">
    <property type="entry name" value="RT_dom"/>
</dbReference>
<dbReference type="EMBL" id="JAVRJZ010000012">
    <property type="protein sequence ID" value="KAK2716231.1"/>
    <property type="molecule type" value="Genomic_DNA"/>
</dbReference>
<dbReference type="Gene3D" id="3.30.70.270">
    <property type="match status" value="2"/>
</dbReference>
<organism evidence="2 3">
    <name type="scientific">Artemia franciscana</name>
    <name type="common">Brine shrimp</name>
    <name type="synonym">Artemia sanfranciscana</name>
    <dbReference type="NCBI Taxonomy" id="6661"/>
    <lineage>
        <taxon>Eukaryota</taxon>
        <taxon>Metazoa</taxon>
        <taxon>Ecdysozoa</taxon>
        <taxon>Arthropoda</taxon>
        <taxon>Crustacea</taxon>
        <taxon>Branchiopoda</taxon>
        <taxon>Anostraca</taxon>
        <taxon>Artemiidae</taxon>
        <taxon>Artemia</taxon>
    </lineage>
</organism>
<accession>A0AA88L8B2</accession>
<dbReference type="InterPro" id="IPR043502">
    <property type="entry name" value="DNA/RNA_pol_sf"/>
</dbReference>
<evidence type="ECO:0000313" key="3">
    <source>
        <dbReference type="Proteomes" id="UP001187531"/>
    </source>
</evidence>
<evidence type="ECO:0000259" key="1">
    <source>
        <dbReference type="PROSITE" id="PS50878"/>
    </source>
</evidence>
<dbReference type="CDD" id="cd01647">
    <property type="entry name" value="RT_LTR"/>
    <property type="match status" value="1"/>
</dbReference>
<dbReference type="Proteomes" id="UP001187531">
    <property type="component" value="Unassembled WGS sequence"/>
</dbReference>
<dbReference type="Gene3D" id="3.10.10.10">
    <property type="entry name" value="HIV Type 1 Reverse Transcriptase, subunit A, domain 1"/>
    <property type="match status" value="1"/>
</dbReference>
<dbReference type="SUPFAM" id="SSF56672">
    <property type="entry name" value="DNA/RNA polymerases"/>
    <property type="match status" value="1"/>
</dbReference>
<sequence>MLHSPVKLNEVTKQLKELGANKLTGHDGLSPQLLKELRPALSAPLGESVNTYLVELKHLAETWDFGEFLSQILRDHFVCGLISSGMQKRLLTEDDLTLSKEIEITSNMEVAEFEAINIKDGGASKIHKFTKANAMPENVCGNVKCDRKLIAYGGHDIPILREAHVKVTYKSQSKTLPLIVAAGNGPSLFGRNWLQEIKLDWNMIKAVKKMPDIKPQIMNEFTHLNLKPDVKPKFFKARAVPLAISEKVESELNRLVKIGVLEKVDYSDWASPNVPANKPNGGVRICGDFKATVNPSLNPKEYPMPTAEEIFANFQGGQKFTKLDLNGAYLQIELDDESKELVTINTPLGLYRYKRLPFGISESGAIFQETLDKILSGLPAAHIVDDVLITGKNDFEHLENLRSVLDKLRDFDIRFNPDKCEYFADQVEYFGFVLSAKGIEPNPRKVEAVMNMPRPRNRDELLSFLGMVNYYRKFIPEMATFQLSVE</sequence>
<dbReference type="AlphaFoldDB" id="A0AA88L8B2"/>